<feature type="transmembrane region" description="Helical" evidence="1">
    <location>
        <begin position="116"/>
        <end position="134"/>
    </location>
</feature>
<keyword evidence="1" id="KW-0812">Transmembrane</keyword>
<dbReference type="PANTHER" id="PTHR37314:SF4">
    <property type="entry name" value="UPF0700 TRANSMEMBRANE PROTEIN YOAK"/>
    <property type="match status" value="1"/>
</dbReference>
<sequence length="235" mass="24145">MEVRIVVVLFALTVTAAAVDAVTFLGLGHAFAALATGNVLLLGFGVANAGTPVARPAEALAAFVVGVSAAHTLVVRLRRRGRRWFARALAVETATLLAAGLVAVGTSGRQTPPEHVMALVVVLLAAAMGWRNRVMLQAGIPDMPTTVLQITLVKALMDALSWRSAAPRGPVLPRVRRLATLCGVFVGAVAGALLLRLGPGPALLCVAGLSALVTAFYSRAPGLRPPVAAEAGSDR</sequence>
<protein>
    <recommendedName>
        <fullName evidence="4">DUF1275 family protein</fullName>
    </recommendedName>
</protein>
<comment type="caution">
    <text evidence="2">The sequence shown here is derived from an EMBL/GenBank/DDBJ whole genome shotgun (WGS) entry which is preliminary data.</text>
</comment>
<proteinExistence type="predicted"/>
<organism evidence="2 3">
    <name type="scientific">Streptomyces diastatochromogenes</name>
    <dbReference type="NCBI Taxonomy" id="42236"/>
    <lineage>
        <taxon>Bacteria</taxon>
        <taxon>Bacillati</taxon>
        <taxon>Actinomycetota</taxon>
        <taxon>Actinomycetes</taxon>
        <taxon>Kitasatosporales</taxon>
        <taxon>Streptomycetaceae</taxon>
        <taxon>Streptomyces</taxon>
    </lineage>
</organism>
<dbReference type="AlphaFoldDB" id="A0A233RZI6"/>
<evidence type="ECO:0000313" key="3">
    <source>
        <dbReference type="Proteomes" id="UP000215483"/>
    </source>
</evidence>
<feature type="transmembrane region" description="Helical" evidence="1">
    <location>
        <begin position="59"/>
        <end position="77"/>
    </location>
</feature>
<evidence type="ECO:0000256" key="1">
    <source>
        <dbReference type="SAM" id="Phobius"/>
    </source>
</evidence>
<gene>
    <name evidence="2" type="ORF">BEK98_41485</name>
</gene>
<keyword evidence="1" id="KW-1133">Transmembrane helix</keyword>
<feature type="transmembrane region" description="Helical" evidence="1">
    <location>
        <begin position="178"/>
        <end position="195"/>
    </location>
</feature>
<dbReference type="Pfam" id="PF06912">
    <property type="entry name" value="DUF1275"/>
    <property type="match status" value="1"/>
</dbReference>
<evidence type="ECO:0008006" key="4">
    <source>
        <dbReference type="Google" id="ProtNLM"/>
    </source>
</evidence>
<accession>A0A233RZI6</accession>
<dbReference type="EMBL" id="MCGQ01000052">
    <property type="protein sequence ID" value="OXY88793.1"/>
    <property type="molecule type" value="Genomic_DNA"/>
</dbReference>
<keyword evidence="3" id="KW-1185">Reference proteome</keyword>
<dbReference type="InterPro" id="IPR010699">
    <property type="entry name" value="DUF1275"/>
</dbReference>
<evidence type="ECO:0000313" key="2">
    <source>
        <dbReference type="EMBL" id="OXY88793.1"/>
    </source>
</evidence>
<dbReference type="PANTHER" id="PTHR37314">
    <property type="entry name" value="SLR0142 PROTEIN"/>
    <property type="match status" value="1"/>
</dbReference>
<feature type="transmembrane region" description="Helical" evidence="1">
    <location>
        <begin position="84"/>
        <end position="104"/>
    </location>
</feature>
<dbReference type="Proteomes" id="UP000215483">
    <property type="component" value="Unassembled WGS sequence"/>
</dbReference>
<name>A0A233RZI6_STRDA</name>
<reference evidence="2 3" key="1">
    <citation type="submission" date="2016-07" db="EMBL/GenBank/DDBJ databases">
        <title>Draft genome of Streptomyces diastatochromogenes.</title>
        <authorList>
            <person name="Podduturi R."/>
            <person name="Lukassen M.B."/>
            <person name="Clausen N."/>
            <person name="Nielsen J.L."/>
            <person name="Jorgensen N.O."/>
        </authorList>
    </citation>
    <scope>NUCLEOTIDE SEQUENCE [LARGE SCALE GENOMIC DNA]</scope>
    <source>
        <strain evidence="2 3">DSM 40608</strain>
    </source>
</reference>
<keyword evidence="1" id="KW-0472">Membrane</keyword>